<accession>A0ABD1Y9Y9</accession>
<name>A0ABD1Y9Y9_9MARC</name>
<organism evidence="1 2">
    <name type="scientific">Riccia fluitans</name>
    <dbReference type="NCBI Taxonomy" id="41844"/>
    <lineage>
        <taxon>Eukaryota</taxon>
        <taxon>Viridiplantae</taxon>
        <taxon>Streptophyta</taxon>
        <taxon>Embryophyta</taxon>
        <taxon>Marchantiophyta</taxon>
        <taxon>Marchantiopsida</taxon>
        <taxon>Marchantiidae</taxon>
        <taxon>Marchantiales</taxon>
        <taxon>Ricciaceae</taxon>
        <taxon>Riccia</taxon>
    </lineage>
</organism>
<gene>
    <name evidence="1" type="ORF">R1flu_003651</name>
</gene>
<proteinExistence type="predicted"/>
<protein>
    <submittedName>
        <fullName evidence="1">Uncharacterized protein</fullName>
    </submittedName>
</protein>
<evidence type="ECO:0000313" key="1">
    <source>
        <dbReference type="EMBL" id="KAL2623446.1"/>
    </source>
</evidence>
<comment type="caution">
    <text evidence="1">The sequence shown here is derived from an EMBL/GenBank/DDBJ whole genome shotgun (WGS) entry which is preliminary data.</text>
</comment>
<dbReference type="EMBL" id="JBHFFA010000006">
    <property type="protein sequence ID" value="KAL2623446.1"/>
    <property type="molecule type" value="Genomic_DNA"/>
</dbReference>
<sequence length="102" mass="11866">MLVFETIIVVRHLQPCLLLTSPDTGWSTKRVVDILLLKHNSDDFKKPRKTKNPRDAKVSWLARLDRRYLLFYDKLVIVVTAKKVDFIVVTQETLHMCGMIKG</sequence>
<dbReference type="Proteomes" id="UP001605036">
    <property type="component" value="Unassembled WGS sequence"/>
</dbReference>
<keyword evidence="2" id="KW-1185">Reference proteome</keyword>
<dbReference type="AlphaFoldDB" id="A0ABD1Y9Y9"/>
<reference evidence="1 2" key="1">
    <citation type="submission" date="2024-09" db="EMBL/GenBank/DDBJ databases">
        <title>Chromosome-scale assembly of Riccia fluitans.</title>
        <authorList>
            <person name="Paukszto L."/>
            <person name="Sawicki J."/>
            <person name="Karawczyk K."/>
            <person name="Piernik-Szablinska J."/>
            <person name="Szczecinska M."/>
            <person name="Mazdziarz M."/>
        </authorList>
    </citation>
    <scope>NUCLEOTIDE SEQUENCE [LARGE SCALE GENOMIC DNA]</scope>
    <source>
        <strain evidence="1">Rf_01</strain>
        <tissue evidence="1">Aerial parts of the thallus</tissue>
    </source>
</reference>
<evidence type="ECO:0000313" key="2">
    <source>
        <dbReference type="Proteomes" id="UP001605036"/>
    </source>
</evidence>